<proteinExistence type="inferred from homology"/>
<keyword evidence="4 6" id="KW-0167">Capsid protein</keyword>
<dbReference type="GO" id="GO:0039615">
    <property type="term" value="C:T=1 icosahedral viral capsid"/>
    <property type="evidence" value="ECO:0007669"/>
    <property type="project" value="UniProtKB-UniRule"/>
</dbReference>
<evidence type="ECO:0000256" key="1">
    <source>
        <dbReference type="ARBA" id="ARBA00004328"/>
    </source>
</evidence>
<sequence>MRYTRRRRRWGRRRRFWRRPYRRRRFARRRFRRGRGKRRRGRRRVRWLFEFMPRFWRRCIIRGWWPVLATGYRPPDKTHNTEAKQMSSFKPQTCFGMVNVRGWFYGNNYVNFGGYSCGTFSLTSLYQEHLMMRNRWSQSNCGFDLGTYRGTKITFVPHPQLDYLVYVDAEYRDFNLWMKQCMHPAVLITHPSTRLIRSIAHGGPRRRLPKMFVPPPSTMNSGWSWMKDLAGQGLFAWWVCWLDLHNPWFAHVEDPNVVKWWDKGQENQPPTWYQDWFDLQQMSVGDQIMAVYGSGKIGDVPSNFENGNRYDKLAYGPFIYKNKPNAQVDYGFPQITFFYKSYWQWGGSTTTIKKVCNPEQDAIAGDVTFLRNFGKIELKELKLKGLQDSDWRSQNKGPTQETHWQKWHEAQRKKWHGGKDGNWPDLTQMGEAPDLSTNYDNKLQPRYRTTSDGRFRYGWDPDRTPQWRPKY</sequence>
<dbReference type="Proteomes" id="UP000677952">
    <property type="component" value="Segment"/>
</dbReference>
<reference evidence="8" key="1">
    <citation type="submission" date="2020-01" db="EMBL/GenBank/DDBJ databases">
        <title>Novel DNA viruses discovered in Iberian hares (Lepus granatensis).</title>
        <authorList>
            <person name="Agueda-Pinto A."/>
            <person name="Kraberger S."/>
            <person name="Lund M.C."/>
            <person name="Gortazar C."/>
            <person name="McFadden G."/>
            <person name="Esteves P.J."/>
            <person name="Varsani A."/>
        </authorList>
    </citation>
    <scope>NUCLEOTIDE SEQUENCE</scope>
    <source>
        <strain evidence="8">Lag01_EL_Anello4</strain>
    </source>
</reference>
<accession>A0A6G7NNU8</accession>
<evidence type="ECO:0000256" key="6">
    <source>
        <dbReference type="RuleBase" id="RU361230"/>
    </source>
</evidence>
<name>A0A6G7NNU8_9VIRU</name>
<feature type="compositionally biased region" description="Polar residues" evidence="7">
    <location>
        <begin position="435"/>
        <end position="446"/>
    </location>
</feature>
<comment type="function">
    <text evidence="6">Self-assembles to form an icosahedral capsid.</text>
</comment>
<dbReference type="InterPro" id="IPR004219">
    <property type="entry name" value="TTvirus_Unk"/>
</dbReference>
<evidence type="ECO:0000256" key="4">
    <source>
        <dbReference type="ARBA" id="ARBA00022561"/>
    </source>
</evidence>
<evidence type="ECO:0000256" key="3">
    <source>
        <dbReference type="ARBA" id="ARBA00022431"/>
    </source>
</evidence>
<evidence type="ECO:0000256" key="5">
    <source>
        <dbReference type="ARBA" id="ARBA00022844"/>
    </source>
</evidence>
<evidence type="ECO:0000256" key="2">
    <source>
        <dbReference type="ARBA" id="ARBA00006131"/>
    </source>
</evidence>
<protein>
    <recommendedName>
        <fullName evidence="6">Capsid protein</fullName>
    </recommendedName>
</protein>
<evidence type="ECO:0000256" key="7">
    <source>
        <dbReference type="SAM" id="MobiDB-lite"/>
    </source>
</evidence>
<keyword evidence="5 6" id="KW-0946">Virion</keyword>
<evidence type="ECO:0000313" key="8">
    <source>
        <dbReference type="EMBL" id="QIJ55523.1"/>
    </source>
</evidence>
<dbReference type="Pfam" id="PF02956">
    <property type="entry name" value="TT_ORF1"/>
    <property type="match status" value="1"/>
</dbReference>
<dbReference type="EMBL" id="MN994854">
    <property type="protein sequence ID" value="QIJ55523.1"/>
    <property type="molecule type" value="Genomic_DNA"/>
</dbReference>
<dbReference type="GeneID" id="80536727"/>
<evidence type="ECO:0000313" key="9">
    <source>
        <dbReference type="Proteomes" id="UP000677952"/>
    </source>
</evidence>
<organism evidence="8 9">
    <name type="scientific">Lepus torque teno virus 1</name>
    <dbReference type="NCBI Taxonomy" id="2716318"/>
    <lineage>
        <taxon>Viruses</taxon>
        <taxon>Monodnaviria</taxon>
        <taxon>Shotokuvirae</taxon>
        <taxon>Commensaviricota</taxon>
        <taxon>Cardeaviricetes</taxon>
        <taxon>Sanitavirales</taxon>
        <taxon>Anelloviridae</taxon>
        <taxon>Aleptorquevirus</taxon>
        <taxon>Aleptorquevirus lepor1</taxon>
    </lineage>
</organism>
<keyword evidence="9" id="KW-1185">Reference proteome</keyword>
<feature type="region of interest" description="Disordered" evidence="7">
    <location>
        <begin position="409"/>
        <end position="446"/>
    </location>
</feature>
<comment type="subcellular location">
    <subcellularLocation>
        <location evidence="1 6">Virion</location>
    </subcellularLocation>
</comment>
<dbReference type="RefSeq" id="YP_010798502.1">
    <property type="nucleotide sequence ID" value="NC_076483.1"/>
</dbReference>
<comment type="similarity">
    <text evidence="2 6">Belongs to the anelloviridae capsid protein family.</text>
</comment>
<keyword evidence="3 6" id="KW-1140">T=1 icosahedral capsid protein</keyword>
<dbReference type="KEGG" id="vg:80536727"/>